<dbReference type="InterPro" id="IPR001173">
    <property type="entry name" value="Glyco_trans_2-like"/>
</dbReference>
<dbReference type="Proteomes" id="UP000280444">
    <property type="component" value="Unassembled WGS sequence"/>
</dbReference>
<comment type="caution">
    <text evidence="3">The sequence shown here is derived from an EMBL/GenBank/DDBJ whole genome shotgun (WGS) entry which is preliminary data.</text>
</comment>
<dbReference type="OrthoDB" id="3180470at2"/>
<organism evidence="3 4">
    <name type="scientific">Schaalia canis</name>
    <dbReference type="NCBI Taxonomy" id="100469"/>
    <lineage>
        <taxon>Bacteria</taxon>
        <taxon>Bacillati</taxon>
        <taxon>Actinomycetota</taxon>
        <taxon>Actinomycetes</taxon>
        <taxon>Actinomycetales</taxon>
        <taxon>Actinomycetaceae</taxon>
        <taxon>Schaalia</taxon>
    </lineage>
</organism>
<protein>
    <submittedName>
        <fullName evidence="3">Glycosyltransferase</fullName>
    </submittedName>
</protein>
<reference evidence="3 4" key="1">
    <citation type="submission" date="2018-11" db="EMBL/GenBank/DDBJ databases">
        <title>Genomes From Bacteria Associated with the Canine Oral Cavity: a Test Case for Automated Genome-Based Taxonomic Assignment.</title>
        <authorList>
            <person name="Coil D.A."/>
            <person name="Jospin G."/>
            <person name="Darling A.E."/>
            <person name="Wallis C."/>
            <person name="Davis I.J."/>
            <person name="Harris S."/>
            <person name="Eisen J.A."/>
            <person name="Holcombe L.J."/>
            <person name="O'Flynn C."/>
        </authorList>
    </citation>
    <scope>NUCLEOTIDE SEQUENCE [LARGE SCALE GENOMIC DNA]</scope>
    <source>
        <strain evidence="3 4">OH770</strain>
    </source>
</reference>
<feature type="domain" description="Glycosyltransferase 2-like" evidence="2">
    <location>
        <begin position="116"/>
        <end position="221"/>
    </location>
</feature>
<gene>
    <name evidence="3" type="ORF">EII11_04555</name>
</gene>
<sequence>MIFPRRNTSRSLPSTSELFRAYGSARGRQKQVEEEEGAIAEGALIAHYEDERDLHVLVGSEADPRALVLVRSEGRSARIIDCAPAASLSRILRELPPVMVKPRAWREGAGATLSATVVMCTMGTSPYLRRAVTAVLAQEHNDFDVCVVDNDPASGATHAALADITDPRLSIISAPRPGLSRARNRGVLAARGEIIAFTDDDAFVDPQWLRALCDPFASDPNRRIGATTGIVLPAELTHRTQRWFEARGGFPKDLTPRVWSLREEPTLATFGEAGEGGPLYPVTTARVGAGVCMAFRADVLREVGPFDPSLGAGTLTRGGEDLDMFARVLRANYAIIHTPDAVVHHVHRTDFEGLERQIRGNGSGMAALLTKSVWERPSSLVLLASRALKVARRVAPGSERVTGTDPDVPASLTHEEIRGFLEGPLLYARSRTRASRMERQQRRRYQAASSRQERA</sequence>
<dbReference type="AlphaFoldDB" id="A0A3P1SE26"/>
<name>A0A3P1SE26_9ACTO</name>
<keyword evidence="3" id="KW-0808">Transferase</keyword>
<dbReference type="PANTHER" id="PTHR43685:SF2">
    <property type="entry name" value="GLYCOSYLTRANSFERASE 2-LIKE DOMAIN-CONTAINING PROTEIN"/>
    <property type="match status" value="1"/>
</dbReference>
<evidence type="ECO:0000259" key="2">
    <source>
        <dbReference type="Pfam" id="PF00535"/>
    </source>
</evidence>
<dbReference type="EMBL" id="RQZF01000003">
    <property type="protein sequence ID" value="RRC95551.1"/>
    <property type="molecule type" value="Genomic_DNA"/>
</dbReference>
<dbReference type="SUPFAM" id="SSF53448">
    <property type="entry name" value="Nucleotide-diphospho-sugar transferases"/>
    <property type="match status" value="1"/>
</dbReference>
<proteinExistence type="predicted"/>
<evidence type="ECO:0000256" key="1">
    <source>
        <dbReference type="SAM" id="MobiDB-lite"/>
    </source>
</evidence>
<dbReference type="InterPro" id="IPR029044">
    <property type="entry name" value="Nucleotide-diphossugar_trans"/>
</dbReference>
<accession>A0A3P1SE26</accession>
<dbReference type="GO" id="GO:0016740">
    <property type="term" value="F:transferase activity"/>
    <property type="evidence" value="ECO:0007669"/>
    <property type="project" value="UniProtKB-KW"/>
</dbReference>
<dbReference type="Pfam" id="PF00535">
    <property type="entry name" value="Glycos_transf_2"/>
    <property type="match status" value="1"/>
</dbReference>
<dbReference type="PANTHER" id="PTHR43685">
    <property type="entry name" value="GLYCOSYLTRANSFERASE"/>
    <property type="match status" value="1"/>
</dbReference>
<dbReference type="RefSeq" id="WP_124869259.1">
    <property type="nucleotide sequence ID" value="NZ_RQZF01000003.1"/>
</dbReference>
<dbReference type="InterPro" id="IPR050834">
    <property type="entry name" value="Glycosyltransf_2"/>
</dbReference>
<feature type="region of interest" description="Disordered" evidence="1">
    <location>
        <begin position="431"/>
        <end position="455"/>
    </location>
</feature>
<feature type="compositionally biased region" description="Low complexity" evidence="1">
    <location>
        <begin position="446"/>
        <end position="455"/>
    </location>
</feature>
<evidence type="ECO:0000313" key="4">
    <source>
        <dbReference type="Proteomes" id="UP000280444"/>
    </source>
</evidence>
<dbReference type="Gene3D" id="3.90.550.10">
    <property type="entry name" value="Spore Coat Polysaccharide Biosynthesis Protein SpsA, Chain A"/>
    <property type="match status" value="1"/>
</dbReference>
<evidence type="ECO:0000313" key="3">
    <source>
        <dbReference type="EMBL" id="RRC95551.1"/>
    </source>
</evidence>
<keyword evidence="4" id="KW-1185">Reference proteome</keyword>